<dbReference type="OrthoDB" id="8883818at2759"/>
<dbReference type="GO" id="GO:0030686">
    <property type="term" value="C:90S preribosome"/>
    <property type="evidence" value="ECO:0007669"/>
    <property type="project" value="InterPro"/>
</dbReference>
<organism evidence="7">
    <name type="scientific">Thrips palmi</name>
    <name type="common">Melon thrips</name>
    <dbReference type="NCBI Taxonomy" id="161013"/>
    <lineage>
        <taxon>Eukaryota</taxon>
        <taxon>Metazoa</taxon>
        <taxon>Ecdysozoa</taxon>
        <taxon>Arthropoda</taxon>
        <taxon>Hexapoda</taxon>
        <taxon>Insecta</taxon>
        <taxon>Pterygota</taxon>
        <taxon>Neoptera</taxon>
        <taxon>Paraneoptera</taxon>
        <taxon>Thysanoptera</taxon>
        <taxon>Terebrantia</taxon>
        <taxon>Thripoidea</taxon>
        <taxon>Thripidae</taxon>
        <taxon>Thrips</taxon>
    </lineage>
</organism>
<dbReference type="InterPro" id="IPR046351">
    <property type="entry name" value="UTP4"/>
</dbReference>
<dbReference type="InParanoid" id="A0A6P8ZWQ4"/>
<dbReference type="AlphaFoldDB" id="A0A6P8ZWQ4"/>
<dbReference type="InterPro" id="IPR024977">
    <property type="entry name" value="Apc4-like_WD40_dom"/>
</dbReference>
<feature type="repeat" description="WD" evidence="3">
    <location>
        <begin position="12"/>
        <end position="45"/>
    </location>
</feature>
<evidence type="ECO:0000256" key="1">
    <source>
        <dbReference type="ARBA" id="ARBA00022574"/>
    </source>
</evidence>
<evidence type="ECO:0000259" key="5">
    <source>
        <dbReference type="Pfam" id="PF12894"/>
    </source>
</evidence>
<feature type="region of interest" description="Disordered" evidence="4">
    <location>
        <begin position="372"/>
        <end position="410"/>
    </location>
</feature>
<dbReference type="SUPFAM" id="SSF50978">
    <property type="entry name" value="WD40 repeat-like"/>
    <property type="match status" value="2"/>
</dbReference>
<feature type="domain" description="Anaphase-promoting complex subunit 4-like WD40" evidence="5">
    <location>
        <begin position="115"/>
        <end position="195"/>
    </location>
</feature>
<dbReference type="Proteomes" id="UP000515158">
    <property type="component" value="Unplaced"/>
</dbReference>
<dbReference type="GO" id="GO:0000462">
    <property type="term" value="P:maturation of SSU-rRNA from tricistronic rRNA transcript (SSU-rRNA, 5.8S rRNA, LSU-rRNA)"/>
    <property type="evidence" value="ECO:0007669"/>
    <property type="project" value="InterPro"/>
</dbReference>
<dbReference type="InterPro" id="IPR001680">
    <property type="entry name" value="WD40_rpt"/>
</dbReference>
<dbReference type="InterPro" id="IPR015943">
    <property type="entry name" value="WD40/YVTN_repeat-like_dom_sf"/>
</dbReference>
<proteinExistence type="predicted"/>
<dbReference type="InterPro" id="IPR019775">
    <property type="entry name" value="WD40_repeat_CS"/>
</dbReference>
<dbReference type="Gene3D" id="2.130.10.10">
    <property type="entry name" value="YVTN repeat-like/Quinoprotein amine dehydrogenase"/>
    <property type="match status" value="3"/>
</dbReference>
<dbReference type="GO" id="GO:0032040">
    <property type="term" value="C:small-subunit processome"/>
    <property type="evidence" value="ECO:0007669"/>
    <property type="project" value="TreeGrafter"/>
</dbReference>
<dbReference type="RefSeq" id="XP_034249817.1">
    <property type="nucleotide sequence ID" value="XM_034393926.1"/>
</dbReference>
<evidence type="ECO:0000256" key="4">
    <source>
        <dbReference type="SAM" id="MobiDB-lite"/>
    </source>
</evidence>
<dbReference type="PANTHER" id="PTHR44163">
    <property type="entry name" value="U3 SMALL NUCLEOLAR RNA-ASSOCIATED PROTEIN 4 HOMOLOG"/>
    <property type="match status" value="1"/>
</dbReference>
<gene>
    <name evidence="7" type="primary">LOC117650469</name>
</gene>
<keyword evidence="2" id="KW-0677">Repeat</keyword>
<sequence length="730" mass="81489">MSEARVHRVRFYNVEPKAIHCMAYDPDHRKIALSRADSSVEIWNLYHTAYLEQVIPGCPQGSVEALAWCKSRLFSTGIHARVVEHDLKTLQTKYSLSVTAGPAWCLGLNRQKTFLAVGTEDGYINIFSVTSDNLQYEKLMDKQEGRILCLSWDSSGDFIATGSVDAVRVWNVHTGHALHKMTTGRNEAKKETIVWCLAVTDDFTIISGDSRGKISFWNGHSGINTETYQTHTADVLCLALSEDQSTLYCSGVDPVIATFTRISIRSSVQQNGLTGAMGTKITPSQRTQWCRSAKGRIHDHDVRAMVACHGKLCSGGIDSYLAISRPPKVLVKHPPIPQAPCVLVCPQSRCLLLRNTSSLEVWKLGESEKRQNTIVENGSRNRQRRQSGDGGSAQSRQTFKQNGASSSGPLRLAQNPVKILELKSRNDEHIVCSALSSDSKWLAYSTDSLIRIYTLSYEDDNNPTLEKVAPLPEECVPSHRMRFSSNNCRLVTVTLDGQIVIFDLTANEPSVTFSCALDTTNYLKGAVHLLEISEDQNLIITGDHESNIVVWKENKVHCSLPHYTCGPSALSISSCSKYIVVVYIDNLIVEYSIQDKKLTDFSRKLQHKLPNEWMARPFPVLNVCYDPRDSNKIIMHDDSTICVLDKLKKMAHPSAKIPRLDLTLKKYGAKEEGTHPGTSSADHTFRLIKCYKHLVFFGWLAGDEVVAVEVEPLHLLKQLPPALYKKMFGV</sequence>
<reference evidence="7" key="1">
    <citation type="submission" date="2025-08" db="UniProtKB">
        <authorList>
            <consortium name="RefSeq"/>
        </authorList>
    </citation>
    <scope>IDENTIFICATION</scope>
    <source>
        <tissue evidence="7">Total insect</tissue>
    </source>
</reference>
<evidence type="ECO:0000313" key="6">
    <source>
        <dbReference type="Proteomes" id="UP000515158"/>
    </source>
</evidence>
<accession>A0A6P8ZWQ4</accession>
<feature type="compositionally biased region" description="Polar residues" evidence="4">
    <location>
        <begin position="392"/>
        <end position="408"/>
    </location>
</feature>
<dbReference type="GO" id="GO:0034455">
    <property type="term" value="C:t-UTP complex"/>
    <property type="evidence" value="ECO:0007669"/>
    <property type="project" value="TreeGrafter"/>
</dbReference>
<dbReference type="Pfam" id="PF12894">
    <property type="entry name" value="ANAPC4_WD40"/>
    <property type="match status" value="1"/>
</dbReference>
<dbReference type="KEGG" id="tpal:117650469"/>
<dbReference type="InterPro" id="IPR036322">
    <property type="entry name" value="WD40_repeat_dom_sf"/>
</dbReference>
<evidence type="ECO:0000256" key="2">
    <source>
        <dbReference type="ARBA" id="ARBA00022737"/>
    </source>
</evidence>
<dbReference type="GO" id="GO:0003723">
    <property type="term" value="F:RNA binding"/>
    <property type="evidence" value="ECO:0007669"/>
    <property type="project" value="TreeGrafter"/>
</dbReference>
<evidence type="ECO:0000313" key="7">
    <source>
        <dbReference type="RefSeq" id="XP_034249817.1"/>
    </source>
</evidence>
<dbReference type="PROSITE" id="PS00678">
    <property type="entry name" value="WD_REPEATS_1"/>
    <property type="match status" value="1"/>
</dbReference>
<dbReference type="PANTHER" id="PTHR44163:SF1">
    <property type="entry name" value="U3 SMALL NUCLEOLAR RNA-ASSOCIATED PROTEIN 4 HOMOLOG"/>
    <property type="match status" value="1"/>
</dbReference>
<dbReference type="FunCoup" id="A0A6P8ZWQ4">
    <property type="interactions" value="1138"/>
</dbReference>
<dbReference type="GeneID" id="117650469"/>
<evidence type="ECO:0000256" key="3">
    <source>
        <dbReference type="PROSITE-ProRule" id="PRU00221"/>
    </source>
</evidence>
<dbReference type="SMART" id="SM00320">
    <property type="entry name" value="WD40"/>
    <property type="match status" value="10"/>
</dbReference>
<dbReference type="PROSITE" id="PS50082">
    <property type="entry name" value="WD_REPEATS_2"/>
    <property type="match status" value="1"/>
</dbReference>
<protein>
    <submittedName>
        <fullName evidence="7">U3 small nucleolar RNA-associated protein 4 homolog</fullName>
    </submittedName>
</protein>
<keyword evidence="1 3" id="KW-0853">WD repeat</keyword>
<name>A0A6P8ZWQ4_THRPL</name>
<keyword evidence="6" id="KW-1185">Reference proteome</keyword>